<proteinExistence type="predicted"/>
<accession>A0AA89BYY5</accession>
<evidence type="ECO:0000313" key="3">
    <source>
        <dbReference type="Proteomes" id="UP001186944"/>
    </source>
</evidence>
<feature type="compositionally biased region" description="Basic and acidic residues" evidence="1">
    <location>
        <begin position="272"/>
        <end position="282"/>
    </location>
</feature>
<name>A0AA89BYY5_PINIB</name>
<keyword evidence="3" id="KW-1185">Reference proteome</keyword>
<reference evidence="2" key="1">
    <citation type="submission" date="2019-08" db="EMBL/GenBank/DDBJ databases">
        <title>The improved chromosome-level genome for the pearl oyster Pinctada fucata martensii using PacBio sequencing and Hi-C.</title>
        <authorList>
            <person name="Zheng Z."/>
        </authorList>
    </citation>
    <scope>NUCLEOTIDE SEQUENCE</scope>
    <source>
        <strain evidence="2">ZZ-2019</strain>
        <tissue evidence="2">Adductor muscle</tissue>
    </source>
</reference>
<comment type="caution">
    <text evidence="2">The sequence shown here is derived from an EMBL/GenBank/DDBJ whole genome shotgun (WGS) entry which is preliminary data.</text>
</comment>
<gene>
    <name evidence="2" type="ORF">FSP39_011737</name>
</gene>
<evidence type="ECO:0000256" key="1">
    <source>
        <dbReference type="SAM" id="MobiDB-lite"/>
    </source>
</evidence>
<sequence>MPEKYQSRFRRQILRGIYLSIDTVWPSEKLISSEILEYCPGIESQDLSHTAWGKGDRNDTTQCDHPDKRDQHICNRTTTIVALARGKHLTNPNAGLCSDGKHSQSEALLLDACSTPPPVKWRKGPNVIQNCKSIPPFTPVGMFSFGRYSMDVTSFSGIFVECTTQGFKDKEKRGFYFVTKLTFNRFQKDNVSHWNPDDTDAKIDDCKALYEKPKHGMFVMSGKNHEDADVTNRHFLIEDNFGHGSSQHGYNYGHSSNTDQSKDISHNGGDTDNSRKCDHPDKRDPIMQVYEWTVMHEKTINAPVLGKRGISDSPYFEAYSHFRPDLRHIELLIRNEINSACRQELIHQIEQFFKISTTTVKTHHHIQHTTHKTTAAPARRTTHAHPQTTTPRPTQPTPETTQETTPKTTTTTTPKTTTTERTTTTVGTTRRLVTTKVTTPQTTPVMTESTTTMPILETTTNQYKECSALSIVTALANGDSVQSPRAGLCTDGSHSQSEALLINSCNTKDPKEWKQGPNMAVQLCGQGPRVFELKTTSSVARENAANYYIIDW</sequence>
<evidence type="ECO:0000313" key="2">
    <source>
        <dbReference type="EMBL" id="KAK3087869.1"/>
    </source>
</evidence>
<feature type="compositionally biased region" description="Polar residues" evidence="1">
    <location>
        <begin position="247"/>
        <end position="259"/>
    </location>
</feature>
<feature type="compositionally biased region" description="Low complexity" evidence="1">
    <location>
        <begin position="372"/>
        <end position="426"/>
    </location>
</feature>
<protein>
    <submittedName>
        <fullName evidence="2">Uncharacterized protein</fullName>
    </submittedName>
</protein>
<dbReference type="AlphaFoldDB" id="A0AA89BYY5"/>
<organism evidence="2 3">
    <name type="scientific">Pinctada imbricata</name>
    <name type="common">Atlantic pearl-oyster</name>
    <name type="synonym">Pinctada martensii</name>
    <dbReference type="NCBI Taxonomy" id="66713"/>
    <lineage>
        <taxon>Eukaryota</taxon>
        <taxon>Metazoa</taxon>
        <taxon>Spiralia</taxon>
        <taxon>Lophotrochozoa</taxon>
        <taxon>Mollusca</taxon>
        <taxon>Bivalvia</taxon>
        <taxon>Autobranchia</taxon>
        <taxon>Pteriomorphia</taxon>
        <taxon>Pterioida</taxon>
        <taxon>Pterioidea</taxon>
        <taxon>Pteriidae</taxon>
        <taxon>Pinctada</taxon>
    </lineage>
</organism>
<dbReference type="Proteomes" id="UP001186944">
    <property type="component" value="Unassembled WGS sequence"/>
</dbReference>
<feature type="region of interest" description="Disordered" evidence="1">
    <location>
        <begin position="367"/>
        <end position="426"/>
    </location>
</feature>
<feature type="region of interest" description="Disordered" evidence="1">
    <location>
        <begin position="247"/>
        <end position="282"/>
    </location>
</feature>
<dbReference type="EMBL" id="VSWD01000011">
    <property type="protein sequence ID" value="KAK3087869.1"/>
    <property type="molecule type" value="Genomic_DNA"/>
</dbReference>